<feature type="region of interest" description="Disordered" evidence="6">
    <location>
        <begin position="1"/>
        <end position="50"/>
    </location>
</feature>
<dbReference type="Proteomes" id="UP000290540">
    <property type="component" value="Unassembled WGS sequence"/>
</dbReference>
<dbReference type="PANTHER" id="PTHR43791">
    <property type="entry name" value="PERMEASE-RELATED"/>
    <property type="match status" value="1"/>
</dbReference>
<keyword evidence="5" id="KW-0472">Membrane</keyword>
<dbReference type="AlphaFoldDB" id="A0A4Q2V8Y8"/>
<evidence type="ECO:0000256" key="2">
    <source>
        <dbReference type="ARBA" id="ARBA00022448"/>
    </source>
</evidence>
<keyword evidence="3" id="KW-0812">Transmembrane</keyword>
<evidence type="ECO:0000313" key="8">
    <source>
        <dbReference type="Proteomes" id="UP000290540"/>
    </source>
</evidence>
<keyword evidence="2" id="KW-0813">Transport</keyword>
<organism evidence="7 8">
    <name type="scientific">Fusarium oxysporum f. sp. narcissi</name>
    <dbReference type="NCBI Taxonomy" id="451672"/>
    <lineage>
        <taxon>Eukaryota</taxon>
        <taxon>Fungi</taxon>
        <taxon>Dikarya</taxon>
        <taxon>Ascomycota</taxon>
        <taxon>Pezizomycotina</taxon>
        <taxon>Sordariomycetes</taxon>
        <taxon>Hypocreomycetidae</taxon>
        <taxon>Hypocreales</taxon>
        <taxon>Nectriaceae</taxon>
        <taxon>Fusarium</taxon>
        <taxon>Fusarium oxysporum species complex</taxon>
    </lineage>
</organism>
<comment type="subcellular location">
    <subcellularLocation>
        <location evidence="1">Membrane</location>
        <topology evidence="1">Multi-pass membrane protein</topology>
    </subcellularLocation>
</comment>
<comment type="caution">
    <text evidence="7">The sequence shown here is derived from an EMBL/GenBank/DDBJ whole genome shotgun (WGS) entry which is preliminary data.</text>
</comment>
<accession>A0A4Q2V8Y8</accession>
<evidence type="ECO:0008006" key="9">
    <source>
        <dbReference type="Google" id="ProtNLM"/>
    </source>
</evidence>
<proteinExistence type="predicted"/>
<evidence type="ECO:0000313" key="7">
    <source>
        <dbReference type="EMBL" id="RYC83050.1"/>
    </source>
</evidence>
<evidence type="ECO:0000256" key="4">
    <source>
        <dbReference type="ARBA" id="ARBA00022989"/>
    </source>
</evidence>
<keyword evidence="4" id="KW-1133">Transmembrane helix</keyword>
<evidence type="ECO:0000256" key="3">
    <source>
        <dbReference type="ARBA" id="ARBA00022692"/>
    </source>
</evidence>
<sequence length="136" mass="14847">MSARGLGSTSPDPGASSHDQHPLMDLVDGEEARGRSHPDGASGAAADLMRRLGVSPERRIKVTPEDDARVLRRIDMVVLPLMLAVYFLQGLDKATIAYASIFGLIEDTNLKGNQFSRVGTTTSTPLWGQVEWMYDF</sequence>
<evidence type="ECO:0000256" key="6">
    <source>
        <dbReference type="SAM" id="MobiDB-lite"/>
    </source>
</evidence>
<dbReference type="EMBL" id="MQTW01000161">
    <property type="protein sequence ID" value="RYC83050.1"/>
    <property type="molecule type" value="Genomic_DNA"/>
</dbReference>
<dbReference type="PANTHER" id="PTHR43791:SF59">
    <property type="entry name" value="TRANSPORTER, PUTATIVE (AFU_ORTHOLOGUE AFUA_1G06550)-RELATED"/>
    <property type="match status" value="1"/>
</dbReference>
<gene>
    <name evidence="7" type="ORF">BFJ63_vAg14058</name>
</gene>
<evidence type="ECO:0000256" key="5">
    <source>
        <dbReference type="ARBA" id="ARBA00023136"/>
    </source>
</evidence>
<reference evidence="7 8" key="1">
    <citation type="submission" date="2016-12" db="EMBL/GenBank/DDBJ databases">
        <title>Draft genome sequence of Fusarium oxysporum causing rot on Narcissus.</title>
        <authorList>
            <person name="Armitage A.D."/>
            <person name="Taylor A."/>
            <person name="Clarkson J.P."/>
            <person name="Harrison R.J."/>
            <person name="Jackson A.C."/>
        </authorList>
    </citation>
    <scope>NUCLEOTIDE SEQUENCE [LARGE SCALE GENOMIC DNA]</scope>
    <source>
        <strain evidence="7 8">N139</strain>
    </source>
</reference>
<evidence type="ECO:0000256" key="1">
    <source>
        <dbReference type="ARBA" id="ARBA00004141"/>
    </source>
</evidence>
<name>A0A4Q2V8Y8_FUSOX</name>
<dbReference type="GO" id="GO:0016020">
    <property type="term" value="C:membrane"/>
    <property type="evidence" value="ECO:0007669"/>
    <property type="project" value="UniProtKB-SubCell"/>
</dbReference>
<protein>
    <recommendedName>
        <fullName evidence="9">Major facilitator superfamily (MFS) profile domain-containing protein</fullName>
    </recommendedName>
</protein>
<dbReference type="GO" id="GO:0022857">
    <property type="term" value="F:transmembrane transporter activity"/>
    <property type="evidence" value="ECO:0007669"/>
    <property type="project" value="TreeGrafter"/>
</dbReference>